<evidence type="ECO:0000313" key="1">
    <source>
        <dbReference type="EMBL" id="MFB6491455.1"/>
    </source>
</evidence>
<proteinExistence type="predicted"/>
<dbReference type="EMBL" id="JZWT02000036">
    <property type="protein sequence ID" value="MFB6491455.1"/>
    <property type="molecule type" value="Genomic_DNA"/>
</dbReference>
<comment type="caution">
    <text evidence="1">The sequence shown here is derived from an EMBL/GenBank/DDBJ whole genome shotgun (WGS) entry which is preliminary data.</text>
</comment>
<evidence type="ECO:0000313" key="2">
    <source>
        <dbReference type="Proteomes" id="UP000033636"/>
    </source>
</evidence>
<reference evidence="1" key="1">
    <citation type="submission" date="2024-07" db="EMBL/GenBank/DDBJ databases">
        <title>Metagenome and Metagenome-Assembled Genomes of Archaea from a hot spring from the geothermal field of Los Azufres, Mexico.</title>
        <authorList>
            <person name="Marin-Paredes R."/>
            <person name="Martinez-Romero E."/>
            <person name="Servin-Garciduenas L.E."/>
        </authorList>
    </citation>
    <scope>NUCLEOTIDE SEQUENCE</scope>
</reference>
<name>A0ACC6V481_9CREN</name>
<accession>A0ACC6V481</accession>
<sequence>MLEEAKRLAEAGDYRGLALLCLKVLGARDWGEGWAKASELAEASREYVILKFLASAYILASEYGSSLTEAGREFLARDLAVCVEKVLQIMSQLGHVH</sequence>
<gene>
    <name evidence="1" type="ORF">TU35_009550</name>
</gene>
<organism evidence="1 2">
    <name type="scientific">Thermoproteus sp. AZ2</name>
    <dbReference type="NCBI Taxonomy" id="1609232"/>
    <lineage>
        <taxon>Archaea</taxon>
        <taxon>Thermoproteota</taxon>
        <taxon>Thermoprotei</taxon>
        <taxon>Thermoproteales</taxon>
        <taxon>Thermoproteaceae</taxon>
        <taxon>Thermoproteus</taxon>
    </lineage>
</organism>
<protein>
    <submittedName>
        <fullName evidence="1">Uncharacterized protein</fullName>
    </submittedName>
</protein>
<dbReference type="Proteomes" id="UP000033636">
    <property type="component" value="Unassembled WGS sequence"/>
</dbReference>